<dbReference type="SUPFAM" id="SSF81383">
    <property type="entry name" value="F-box domain"/>
    <property type="match status" value="1"/>
</dbReference>
<dbReference type="InterPro" id="IPR036047">
    <property type="entry name" value="F-box-like_dom_sf"/>
</dbReference>
<sequence length="340" mass="39868">MIRVEQGSLDDPERPLKRICQAAIYYLLQNKLEKYTRTRTDEEAIHSCDYLPTELLFKIMRQLDTSTMCECRMVCSRWQQIADKLLLETEKLPTFKLSRLIITGLSHDALEFRRVNYDEQRSKDVGDDSRFCLTKKFYIFFEKPQQSAKDCMHPLPYGASANLNLTNLVIDFLCIQLSMCDLSSMTHLSLQVVDFWYANTYTLHRLLTPIAKYIEVLELCESTGMQEDSVTDAHLAQLNASKVRSVMIDRAFDNSQNKVDNAPRINFLRRCFQHRVALKFVKRRHLRETCGQLEYSQQVRGIEMELLRAALRIKQNEMFARMKKCATNEHFCALYLEDRL</sequence>
<evidence type="ECO:0000313" key="4">
    <source>
        <dbReference type="WBParaSite" id="ACOC_0000599701-mRNA-1"/>
    </source>
</evidence>
<dbReference type="CDD" id="cd09917">
    <property type="entry name" value="F-box_SF"/>
    <property type="match status" value="1"/>
</dbReference>
<dbReference type="InterPro" id="IPR001810">
    <property type="entry name" value="F-box_dom"/>
</dbReference>
<reference evidence="2 3" key="2">
    <citation type="submission" date="2018-11" db="EMBL/GenBank/DDBJ databases">
        <authorList>
            <consortium name="Pathogen Informatics"/>
        </authorList>
    </citation>
    <scope>NUCLEOTIDE SEQUENCE [LARGE SCALE GENOMIC DNA]</scope>
    <source>
        <strain evidence="2 3">Costa Rica</strain>
    </source>
</reference>
<dbReference type="WBParaSite" id="ACOC_0000599701-mRNA-1">
    <property type="protein sequence ID" value="ACOC_0000599701-mRNA-1"/>
    <property type="gene ID" value="ACOC_0000599701"/>
</dbReference>
<dbReference type="Pfam" id="PF12937">
    <property type="entry name" value="F-box-like"/>
    <property type="match status" value="1"/>
</dbReference>
<dbReference type="SMART" id="SM00256">
    <property type="entry name" value="FBOX"/>
    <property type="match status" value="1"/>
</dbReference>
<evidence type="ECO:0000313" key="3">
    <source>
        <dbReference type="Proteomes" id="UP000267027"/>
    </source>
</evidence>
<dbReference type="Proteomes" id="UP000267027">
    <property type="component" value="Unassembled WGS sequence"/>
</dbReference>
<protein>
    <submittedName>
        <fullName evidence="4">F-box domain-containing protein</fullName>
    </submittedName>
</protein>
<dbReference type="PROSITE" id="PS50181">
    <property type="entry name" value="FBOX"/>
    <property type="match status" value="1"/>
</dbReference>
<accession>A0A158PH50</accession>
<reference evidence="4" key="1">
    <citation type="submission" date="2016-04" db="UniProtKB">
        <authorList>
            <consortium name="WormBaseParasite"/>
        </authorList>
    </citation>
    <scope>IDENTIFICATION</scope>
</reference>
<gene>
    <name evidence="2" type="ORF">ACOC_LOCUS5998</name>
</gene>
<proteinExistence type="predicted"/>
<organism evidence="4">
    <name type="scientific">Angiostrongylus costaricensis</name>
    <name type="common">Nematode worm</name>
    <dbReference type="NCBI Taxonomy" id="334426"/>
    <lineage>
        <taxon>Eukaryota</taxon>
        <taxon>Metazoa</taxon>
        <taxon>Ecdysozoa</taxon>
        <taxon>Nematoda</taxon>
        <taxon>Chromadorea</taxon>
        <taxon>Rhabditida</taxon>
        <taxon>Rhabditina</taxon>
        <taxon>Rhabditomorpha</taxon>
        <taxon>Strongyloidea</taxon>
        <taxon>Metastrongylidae</taxon>
        <taxon>Angiostrongylus</taxon>
    </lineage>
</organism>
<feature type="domain" description="F-box" evidence="1">
    <location>
        <begin position="45"/>
        <end position="92"/>
    </location>
</feature>
<dbReference type="Gene3D" id="1.20.1280.50">
    <property type="match status" value="1"/>
</dbReference>
<dbReference type="EMBL" id="UYYA01003911">
    <property type="protein sequence ID" value="VDM57583.1"/>
    <property type="molecule type" value="Genomic_DNA"/>
</dbReference>
<evidence type="ECO:0000313" key="2">
    <source>
        <dbReference type="EMBL" id="VDM57583.1"/>
    </source>
</evidence>
<dbReference type="AlphaFoldDB" id="A0A158PH50"/>
<keyword evidence="3" id="KW-1185">Reference proteome</keyword>
<dbReference type="OrthoDB" id="5811793at2759"/>
<name>A0A158PH50_ANGCS</name>
<evidence type="ECO:0000259" key="1">
    <source>
        <dbReference type="PROSITE" id="PS50181"/>
    </source>
</evidence>